<keyword evidence="2" id="KW-1185">Reference proteome</keyword>
<name>A0ACC1HI49_9FUNG</name>
<dbReference type="Proteomes" id="UP001145114">
    <property type="component" value="Unassembled WGS sequence"/>
</dbReference>
<organism evidence="1 2">
    <name type="scientific">Spiromyces aspiralis</name>
    <dbReference type="NCBI Taxonomy" id="68401"/>
    <lineage>
        <taxon>Eukaryota</taxon>
        <taxon>Fungi</taxon>
        <taxon>Fungi incertae sedis</taxon>
        <taxon>Zoopagomycota</taxon>
        <taxon>Kickxellomycotina</taxon>
        <taxon>Kickxellomycetes</taxon>
        <taxon>Kickxellales</taxon>
        <taxon>Kickxellaceae</taxon>
        <taxon>Spiromyces</taxon>
    </lineage>
</organism>
<dbReference type="EMBL" id="JAMZIH010005617">
    <property type="protein sequence ID" value="KAJ1674892.1"/>
    <property type="molecule type" value="Genomic_DNA"/>
</dbReference>
<evidence type="ECO:0000313" key="1">
    <source>
        <dbReference type="EMBL" id="KAJ1674892.1"/>
    </source>
</evidence>
<accession>A0ACC1HI49</accession>
<comment type="caution">
    <text evidence="1">The sequence shown here is derived from an EMBL/GenBank/DDBJ whole genome shotgun (WGS) entry which is preliminary data.</text>
</comment>
<reference evidence="1" key="1">
    <citation type="submission" date="2022-06" db="EMBL/GenBank/DDBJ databases">
        <title>Phylogenomic reconstructions and comparative analyses of Kickxellomycotina fungi.</title>
        <authorList>
            <person name="Reynolds N.K."/>
            <person name="Stajich J.E."/>
            <person name="Barry K."/>
            <person name="Grigoriev I.V."/>
            <person name="Crous P."/>
            <person name="Smith M.E."/>
        </authorList>
    </citation>
    <scope>NUCLEOTIDE SEQUENCE</scope>
    <source>
        <strain evidence="1">RSA 2271</strain>
    </source>
</reference>
<feature type="non-terminal residue" evidence="1">
    <location>
        <position position="283"/>
    </location>
</feature>
<gene>
    <name evidence="1" type="ORF">EV182_002348</name>
</gene>
<protein>
    <submittedName>
        <fullName evidence="1">Uncharacterized protein</fullName>
    </submittedName>
</protein>
<sequence>MAILSTFFAKPAMWLNAVSVLASVAAIIYGVVKFSRWDGRVILHNYSAPLLEGLVGLLISAAIQGLPLGLYHPVAEAIVWVTYAVVLLVLAVLGIVAFALNSEGTVGVWCLVWAVPAIAILFYAWERPRTSARYSVFLAGHPMNRFSRIADGGEAGGSPNSSAKSVKSKILPARPRVSRVVVAWGALSTLLALFSIVIAFMLVIESWRLYSAQHDAESDPLLTGYATVYTVDGGGNITSDNASTRDGDSTTTLDLGRSGALYFNCSGEAASSLAPTILLEGAR</sequence>
<proteinExistence type="predicted"/>
<evidence type="ECO:0000313" key="2">
    <source>
        <dbReference type="Proteomes" id="UP001145114"/>
    </source>
</evidence>